<comment type="subcellular location">
    <subcellularLocation>
        <location evidence="1">Membrane</location>
        <topology evidence="1">Multi-pass membrane protein</topology>
    </subcellularLocation>
</comment>
<evidence type="ECO:0000256" key="2">
    <source>
        <dbReference type="ARBA" id="ARBA00008432"/>
    </source>
</evidence>
<feature type="transmembrane region" description="Helical" evidence="7">
    <location>
        <begin position="471"/>
        <end position="495"/>
    </location>
</feature>
<dbReference type="PROSITE" id="PS50850">
    <property type="entry name" value="MFS"/>
    <property type="match status" value="1"/>
</dbReference>
<keyword evidence="6 7" id="KW-0472">Membrane</keyword>
<feature type="transmembrane region" description="Helical" evidence="7">
    <location>
        <begin position="169"/>
        <end position="187"/>
    </location>
</feature>
<feature type="transmembrane region" description="Helical" evidence="7">
    <location>
        <begin position="283"/>
        <end position="301"/>
    </location>
</feature>
<feature type="non-terminal residue" evidence="9">
    <location>
        <position position="528"/>
    </location>
</feature>
<accession>A0A381RVT4</accession>
<keyword evidence="5" id="KW-0534">Nitrate assimilation</keyword>
<feature type="transmembrane region" description="Helical" evidence="7">
    <location>
        <begin position="387"/>
        <end position="408"/>
    </location>
</feature>
<feature type="transmembrane region" description="Helical" evidence="7">
    <location>
        <begin position="507"/>
        <end position="527"/>
    </location>
</feature>
<dbReference type="InterPro" id="IPR044772">
    <property type="entry name" value="NO3_transporter"/>
</dbReference>
<feature type="transmembrane region" description="Helical" evidence="7">
    <location>
        <begin position="218"/>
        <end position="239"/>
    </location>
</feature>
<dbReference type="GO" id="GO:0016020">
    <property type="term" value="C:membrane"/>
    <property type="evidence" value="ECO:0007669"/>
    <property type="project" value="UniProtKB-SubCell"/>
</dbReference>
<dbReference type="SUPFAM" id="SSF103473">
    <property type="entry name" value="MFS general substrate transporter"/>
    <property type="match status" value="1"/>
</dbReference>
<name>A0A381RVT4_9ZZZZ</name>
<dbReference type="Pfam" id="PF07690">
    <property type="entry name" value="MFS_1"/>
    <property type="match status" value="2"/>
</dbReference>
<evidence type="ECO:0000256" key="1">
    <source>
        <dbReference type="ARBA" id="ARBA00004141"/>
    </source>
</evidence>
<evidence type="ECO:0000256" key="4">
    <source>
        <dbReference type="ARBA" id="ARBA00022989"/>
    </source>
</evidence>
<dbReference type="GO" id="GO:0015112">
    <property type="term" value="F:nitrate transmembrane transporter activity"/>
    <property type="evidence" value="ECO:0007669"/>
    <property type="project" value="InterPro"/>
</dbReference>
<dbReference type="PANTHER" id="PTHR23515">
    <property type="entry name" value="HIGH-AFFINITY NITRATE TRANSPORTER 2.3"/>
    <property type="match status" value="1"/>
</dbReference>
<evidence type="ECO:0000313" key="9">
    <source>
        <dbReference type="EMBL" id="SUZ95118.1"/>
    </source>
</evidence>
<evidence type="ECO:0000256" key="3">
    <source>
        <dbReference type="ARBA" id="ARBA00022692"/>
    </source>
</evidence>
<keyword evidence="3 7" id="KW-0812">Transmembrane</keyword>
<evidence type="ECO:0000256" key="7">
    <source>
        <dbReference type="SAM" id="Phobius"/>
    </source>
</evidence>
<feature type="transmembrane region" description="Helical" evidence="7">
    <location>
        <begin position="321"/>
        <end position="344"/>
    </location>
</feature>
<dbReference type="InterPro" id="IPR036259">
    <property type="entry name" value="MFS_trans_sf"/>
</dbReference>
<dbReference type="InterPro" id="IPR011701">
    <property type="entry name" value="MFS"/>
</dbReference>
<gene>
    <name evidence="9" type="ORF">METZ01_LOCUS47972</name>
</gene>
<feature type="transmembrane region" description="Helical" evidence="7">
    <location>
        <begin position="251"/>
        <end position="271"/>
    </location>
</feature>
<feature type="transmembrane region" description="Helical" evidence="7">
    <location>
        <begin position="80"/>
        <end position="99"/>
    </location>
</feature>
<dbReference type="GO" id="GO:0042128">
    <property type="term" value="P:nitrate assimilation"/>
    <property type="evidence" value="ECO:0007669"/>
    <property type="project" value="UniProtKB-KW"/>
</dbReference>
<evidence type="ECO:0000256" key="5">
    <source>
        <dbReference type="ARBA" id="ARBA00023063"/>
    </source>
</evidence>
<feature type="domain" description="Major facilitator superfamily (MFS) profile" evidence="8">
    <location>
        <begin position="14"/>
        <end position="414"/>
    </location>
</feature>
<reference evidence="9" key="1">
    <citation type="submission" date="2018-05" db="EMBL/GenBank/DDBJ databases">
        <authorList>
            <person name="Lanie J.A."/>
            <person name="Ng W.-L."/>
            <person name="Kazmierczak K.M."/>
            <person name="Andrzejewski T.M."/>
            <person name="Davidsen T.M."/>
            <person name="Wayne K.J."/>
            <person name="Tettelin H."/>
            <person name="Glass J.I."/>
            <person name="Rusch D."/>
            <person name="Podicherti R."/>
            <person name="Tsui H.-C.T."/>
            <person name="Winkler M.E."/>
        </authorList>
    </citation>
    <scope>NUCLEOTIDE SEQUENCE</scope>
</reference>
<evidence type="ECO:0000256" key="6">
    <source>
        <dbReference type="ARBA" id="ARBA00023136"/>
    </source>
</evidence>
<proteinExistence type="inferred from homology"/>
<feature type="transmembrane region" description="Helical" evidence="7">
    <location>
        <begin position="51"/>
        <end position="73"/>
    </location>
</feature>
<keyword evidence="4 7" id="KW-1133">Transmembrane helix</keyword>
<comment type="similarity">
    <text evidence="2">Belongs to the major facilitator superfamily. Nitrate/nitrite porter (TC 2.A.1.8) family.</text>
</comment>
<protein>
    <recommendedName>
        <fullName evidence="8">Major facilitator superfamily (MFS) profile domain-containing protein</fullName>
    </recommendedName>
</protein>
<evidence type="ECO:0000259" key="8">
    <source>
        <dbReference type="PROSITE" id="PS50850"/>
    </source>
</evidence>
<feature type="transmembrane region" description="Helical" evidence="7">
    <location>
        <begin position="15"/>
        <end position="39"/>
    </location>
</feature>
<organism evidence="9">
    <name type="scientific">marine metagenome</name>
    <dbReference type="NCBI Taxonomy" id="408172"/>
    <lineage>
        <taxon>unclassified sequences</taxon>
        <taxon>metagenomes</taxon>
        <taxon>ecological metagenomes</taxon>
    </lineage>
</organism>
<dbReference type="CDD" id="cd17341">
    <property type="entry name" value="MFS_NRT2_like"/>
    <property type="match status" value="1"/>
</dbReference>
<dbReference type="InterPro" id="IPR020846">
    <property type="entry name" value="MFS_dom"/>
</dbReference>
<dbReference type="EMBL" id="UINC01002296">
    <property type="protein sequence ID" value="SUZ95118.1"/>
    <property type="molecule type" value="Genomic_DNA"/>
</dbReference>
<dbReference type="AlphaFoldDB" id="A0A381RVT4"/>
<dbReference type="Gene3D" id="1.20.1250.20">
    <property type="entry name" value="MFS general substrate transporter like domains"/>
    <property type="match status" value="3"/>
</dbReference>
<feature type="transmembrane region" description="Helical" evidence="7">
    <location>
        <begin position="105"/>
        <end position="126"/>
    </location>
</feature>
<feature type="transmembrane region" description="Helical" evidence="7">
    <location>
        <begin position="356"/>
        <end position="381"/>
    </location>
</feature>
<feature type="transmembrane region" description="Helical" evidence="7">
    <location>
        <begin position="138"/>
        <end position="163"/>
    </location>
</feature>
<sequence length="528" mass="58366">MISVEEVPRSKQNKALAVSTVTFTVCFAVWTIFSIIGLQLKEDLGLNETQFGLLIGTPILTGSLSRIFLGIWADQYGGRIVLVLVMLFAAMATFLLSLVDSYPMALLVALGVGLAGGSFAVGIAYVSKWYPVQQQGTALGIFGVGNVGAAVTAFTAPFVLVAYGWETVAQVWALVLVLTAICFWFLTEDDPELQGRRHRMENPTSLAQKFEPLKNIQVWRFSVYYFFVFGAFVALTLWLPRYLMGVYELDINTAGMLTAFFAVPASLFRAYGGHLSDKYGARTIMYLNFGVSIVCTFMLSYPKTDYIIHGIDGPIAFSTSMSLVPFIVTIFILGFFMSLGMAAVYKHIPVYYANHVGAVGGLVGMVGGLGGFFLPIAFGVMNDLTGIWTSCFMLLFGIVSIAMLWMHLSIRQMERGAMASVLHELPELPEMGEIHRHDKHRASTSHTLEEWHPDDETFWAEQGHHIAQRNLWISVPCLLLAFAVWLVWSVVVAKLPSIGFDYSTNQLFWLAAVPGLSGATLRIFYAFM</sequence>